<comment type="caution">
    <text evidence="1">The sequence shown here is derived from an EMBL/GenBank/DDBJ whole genome shotgun (WGS) entry which is preliminary data.</text>
</comment>
<keyword evidence="2" id="KW-1185">Reference proteome</keyword>
<evidence type="ECO:0000313" key="2">
    <source>
        <dbReference type="Proteomes" id="UP000783588"/>
    </source>
</evidence>
<protein>
    <submittedName>
        <fullName evidence="1">Maltose O-acetyltransferase</fullName>
    </submittedName>
</protein>
<name>A0ABS6ENP5_9FIRM</name>
<accession>A0ABS6ENP5</accession>
<gene>
    <name evidence="1" type="ORF">KQI75_01505</name>
</gene>
<sequence length="65" mass="7042">MIGRDLKIFTKNHKSDRTDIPMRLQGFTEISSLVIGNDVWIGDDVIITAGCCHIGEGSILAAGLQ</sequence>
<dbReference type="EMBL" id="JAHLQI010000001">
    <property type="protein sequence ID" value="MBU5489314.1"/>
    <property type="molecule type" value="Genomic_DNA"/>
</dbReference>
<evidence type="ECO:0000313" key="1">
    <source>
        <dbReference type="EMBL" id="MBU5489314.1"/>
    </source>
</evidence>
<dbReference type="Proteomes" id="UP000783588">
    <property type="component" value="Unassembled WGS sequence"/>
</dbReference>
<reference evidence="1 2" key="1">
    <citation type="submission" date="2021-06" db="EMBL/GenBank/DDBJ databases">
        <authorList>
            <person name="Sun Q."/>
            <person name="Li D."/>
        </authorList>
    </citation>
    <scope>NUCLEOTIDE SEQUENCE [LARGE SCALE GENOMIC DNA]</scope>
    <source>
        <strain evidence="1 2">MSJd-7</strain>
    </source>
</reference>
<organism evidence="1 2">
    <name type="scientific">Butyricicoccus intestinisimiae</name>
    <dbReference type="NCBI Taxonomy" id="2841509"/>
    <lineage>
        <taxon>Bacteria</taxon>
        <taxon>Bacillati</taxon>
        <taxon>Bacillota</taxon>
        <taxon>Clostridia</taxon>
        <taxon>Eubacteriales</taxon>
        <taxon>Butyricicoccaceae</taxon>
        <taxon>Butyricicoccus</taxon>
    </lineage>
</organism>
<proteinExistence type="predicted"/>